<organism evidence="2 3">
    <name type="scientific">Tepidibacter hydrothermalis</name>
    <dbReference type="NCBI Taxonomy" id="3036126"/>
    <lineage>
        <taxon>Bacteria</taxon>
        <taxon>Bacillati</taxon>
        <taxon>Bacillota</taxon>
        <taxon>Clostridia</taxon>
        <taxon>Peptostreptococcales</taxon>
        <taxon>Peptostreptococcaceae</taxon>
        <taxon>Tepidibacter</taxon>
    </lineage>
</organism>
<dbReference type="InterPro" id="IPR018708">
    <property type="entry name" value="DUF2225"/>
</dbReference>
<proteinExistence type="predicted"/>
<name>A0ABY8EFE5_9FIRM</name>
<sequence>MDKELYDKKVKCPICKNEFTTKKVKTSALRIDKRETDLYVHYKTVNPYLYSVWVCPKCGYAAMESKFNNIKKYHHSIIAENITSLWKPKDYGKKRNIYEAIQTHKLAIHEGNVLNWEKSYIGGLSLRLSWLYRLKGDKELEIKFQKYALIIFTDCFSKEVFPMAGMDSASMAYLIGELNRRFQNYEDSIKWFQIALKDPNIKRKRIVENMVRNQWSIAIEEYKEFKQSDSENEQCDEEFDDKSNNIKENGEKDKKNEKKQKERTEIESNSNGNRGSKIRKKLFFRGAL</sequence>
<gene>
    <name evidence="2" type="ORF">P4S50_14345</name>
</gene>
<reference evidence="2 3" key="1">
    <citation type="submission" date="2023-03" db="EMBL/GenBank/DDBJ databases">
        <title>Complete genome sequence of Tepidibacter sp. SWIR-1, isolated from a deep-sea hydrothermal vent.</title>
        <authorList>
            <person name="Li X."/>
        </authorList>
    </citation>
    <scope>NUCLEOTIDE SEQUENCE [LARGE SCALE GENOMIC DNA]</scope>
    <source>
        <strain evidence="2 3">SWIR-1</strain>
    </source>
</reference>
<dbReference type="Pfam" id="PF09986">
    <property type="entry name" value="DUF2225"/>
    <property type="match status" value="1"/>
</dbReference>
<feature type="region of interest" description="Disordered" evidence="1">
    <location>
        <begin position="228"/>
        <end position="277"/>
    </location>
</feature>
<evidence type="ECO:0000256" key="1">
    <source>
        <dbReference type="SAM" id="MobiDB-lite"/>
    </source>
</evidence>
<accession>A0ABY8EFE5</accession>
<feature type="compositionally biased region" description="Acidic residues" evidence="1">
    <location>
        <begin position="230"/>
        <end position="240"/>
    </location>
</feature>
<evidence type="ECO:0000313" key="2">
    <source>
        <dbReference type="EMBL" id="WFD09555.1"/>
    </source>
</evidence>
<feature type="compositionally biased region" description="Basic and acidic residues" evidence="1">
    <location>
        <begin position="241"/>
        <end position="266"/>
    </location>
</feature>
<keyword evidence="3" id="KW-1185">Reference proteome</keyword>
<dbReference type="SUPFAM" id="SSF81901">
    <property type="entry name" value="HCP-like"/>
    <property type="match status" value="1"/>
</dbReference>
<dbReference type="EMBL" id="CP120733">
    <property type="protein sequence ID" value="WFD09555.1"/>
    <property type="molecule type" value="Genomic_DNA"/>
</dbReference>
<dbReference type="Proteomes" id="UP001222800">
    <property type="component" value="Chromosome"/>
</dbReference>
<evidence type="ECO:0000313" key="3">
    <source>
        <dbReference type="Proteomes" id="UP001222800"/>
    </source>
</evidence>
<dbReference type="RefSeq" id="WP_277731485.1">
    <property type="nucleotide sequence ID" value="NZ_CP120733.1"/>
</dbReference>
<protein>
    <submittedName>
        <fullName evidence="2">DUF2225 domain-containing protein</fullName>
    </submittedName>
</protein>